<accession>A0A382JL80</accession>
<dbReference type="NCBIfam" id="TIGR01934">
    <property type="entry name" value="MenG_MenH_UbiE"/>
    <property type="match status" value="1"/>
</dbReference>
<dbReference type="GO" id="GO:0008168">
    <property type="term" value="F:methyltransferase activity"/>
    <property type="evidence" value="ECO:0007669"/>
    <property type="project" value="UniProtKB-KW"/>
</dbReference>
<dbReference type="InterPro" id="IPR004033">
    <property type="entry name" value="UbiE/COQ5_MeTrFase"/>
</dbReference>
<organism evidence="4">
    <name type="scientific">marine metagenome</name>
    <dbReference type="NCBI Taxonomy" id="408172"/>
    <lineage>
        <taxon>unclassified sequences</taxon>
        <taxon>metagenomes</taxon>
        <taxon>ecological metagenomes</taxon>
    </lineage>
</organism>
<keyword evidence="3" id="KW-0949">S-adenosyl-L-methionine</keyword>
<evidence type="ECO:0000256" key="3">
    <source>
        <dbReference type="ARBA" id="ARBA00022691"/>
    </source>
</evidence>
<dbReference type="PANTHER" id="PTHR43591">
    <property type="entry name" value="METHYLTRANSFERASE"/>
    <property type="match status" value="1"/>
</dbReference>
<reference evidence="4" key="1">
    <citation type="submission" date="2018-05" db="EMBL/GenBank/DDBJ databases">
        <authorList>
            <person name="Lanie J.A."/>
            <person name="Ng W.-L."/>
            <person name="Kazmierczak K.M."/>
            <person name="Andrzejewski T.M."/>
            <person name="Davidsen T.M."/>
            <person name="Wayne K.J."/>
            <person name="Tettelin H."/>
            <person name="Glass J.I."/>
            <person name="Rusch D."/>
            <person name="Podicherti R."/>
            <person name="Tsui H.-C.T."/>
            <person name="Winkler M.E."/>
        </authorList>
    </citation>
    <scope>NUCLEOTIDE SEQUENCE</scope>
</reference>
<dbReference type="EMBL" id="UINC01074911">
    <property type="protein sequence ID" value="SVC12576.1"/>
    <property type="molecule type" value="Genomic_DNA"/>
</dbReference>
<protein>
    <recommendedName>
        <fullName evidence="5">Demethylmenaquinone methyltransferase</fullName>
    </recommendedName>
</protein>
<evidence type="ECO:0000313" key="4">
    <source>
        <dbReference type="EMBL" id="SVC12576.1"/>
    </source>
</evidence>
<dbReference type="PROSITE" id="PS01183">
    <property type="entry name" value="UBIE_1"/>
    <property type="match status" value="1"/>
</dbReference>
<evidence type="ECO:0008006" key="5">
    <source>
        <dbReference type="Google" id="ProtNLM"/>
    </source>
</evidence>
<dbReference type="Gene3D" id="3.40.50.150">
    <property type="entry name" value="Vaccinia Virus protein VP39"/>
    <property type="match status" value="1"/>
</dbReference>
<dbReference type="PROSITE" id="PS51608">
    <property type="entry name" value="SAM_MT_UBIE"/>
    <property type="match status" value="1"/>
</dbReference>
<dbReference type="NCBIfam" id="NF001244">
    <property type="entry name" value="PRK00216.1-5"/>
    <property type="match status" value="1"/>
</dbReference>
<dbReference type="AlphaFoldDB" id="A0A382JL80"/>
<evidence type="ECO:0000256" key="2">
    <source>
        <dbReference type="ARBA" id="ARBA00022679"/>
    </source>
</evidence>
<keyword evidence="1" id="KW-0489">Methyltransferase</keyword>
<dbReference type="SUPFAM" id="SSF53335">
    <property type="entry name" value="S-adenosyl-L-methionine-dependent methyltransferases"/>
    <property type="match status" value="1"/>
</dbReference>
<sequence length="241" mass="26945">MVDLKGNEKAKYVARMFDQISGHYDLLNNVMSGGMHHSWRKQATKWAVEGDEGEALDIATGTGDFAFSLAQRPEISRVTGLDFAPQMLPLALNKAHDRGLSESTNWLLGDALFLPFQDNHFKCVTVGFGLRNFSDVRTALSEMTRVIRPGGRIVILDILPHSKSSLLRRLFKLYFRGVVPLMGALLARNRSAYTYLPESVENFLTAQDLVAAMEEVGLQKVRYKTMSLGTVAIHMGEKLRQ</sequence>
<proteinExistence type="inferred from homology"/>
<dbReference type="InterPro" id="IPR023576">
    <property type="entry name" value="UbiE/COQ5_MeTrFase_CS"/>
</dbReference>
<dbReference type="GO" id="GO:0042181">
    <property type="term" value="P:ketone biosynthetic process"/>
    <property type="evidence" value="ECO:0007669"/>
    <property type="project" value="UniProtKB-ARBA"/>
</dbReference>
<dbReference type="InterPro" id="IPR029063">
    <property type="entry name" value="SAM-dependent_MTases_sf"/>
</dbReference>
<gene>
    <name evidence="4" type="ORF">METZ01_LOCUS265430</name>
</gene>
<dbReference type="Pfam" id="PF01209">
    <property type="entry name" value="Ubie_methyltran"/>
    <property type="match status" value="1"/>
</dbReference>
<dbReference type="GO" id="GO:0032259">
    <property type="term" value="P:methylation"/>
    <property type="evidence" value="ECO:0007669"/>
    <property type="project" value="UniProtKB-KW"/>
</dbReference>
<dbReference type="HAMAP" id="MF_01813">
    <property type="entry name" value="MenG_UbiE_methyltr"/>
    <property type="match status" value="1"/>
</dbReference>
<dbReference type="PANTHER" id="PTHR43591:SF24">
    <property type="entry name" value="2-METHOXY-6-POLYPRENYL-1,4-BENZOQUINOL METHYLASE, MITOCHONDRIAL"/>
    <property type="match status" value="1"/>
</dbReference>
<keyword evidence="2" id="KW-0808">Transferase</keyword>
<evidence type="ECO:0000256" key="1">
    <source>
        <dbReference type="ARBA" id="ARBA00022603"/>
    </source>
</evidence>
<dbReference type="CDD" id="cd02440">
    <property type="entry name" value="AdoMet_MTases"/>
    <property type="match status" value="1"/>
</dbReference>
<name>A0A382JL80_9ZZZZ</name>